<organism evidence="10 11">
    <name type="scientific">Motilimonas pumila</name>
    <dbReference type="NCBI Taxonomy" id="2303987"/>
    <lineage>
        <taxon>Bacteria</taxon>
        <taxon>Pseudomonadati</taxon>
        <taxon>Pseudomonadota</taxon>
        <taxon>Gammaproteobacteria</taxon>
        <taxon>Alteromonadales</taxon>
        <taxon>Alteromonadales genera incertae sedis</taxon>
        <taxon>Motilimonas</taxon>
    </lineage>
</organism>
<dbReference type="InterPro" id="IPR000160">
    <property type="entry name" value="GGDEF_dom"/>
</dbReference>
<feature type="domain" description="GGDEF" evidence="9">
    <location>
        <begin position="636"/>
        <end position="774"/>
    </location>
</feature>
<dbReference type="InterPro" id="IPR035965">
    <property type="entry name" value="PAS-like_dom_sf"/>
</dbReference>
<dbReference type="SUPFAM" id="SSF55073">
    <property type="entry name" value="Nucleotide cyclase"/>
    <property type="match status" value="1"/>
</dbReference>
<comment type="catalytic activity">
    <reaction evidence="4">
        <text>3',3'-c-di-GMP + H2O = 5'-phosphoguanylyl(3'-&gt;5')guanosine + H(+)</text>
        <dbReference type="Rhea" id="RHEA:24902"/>
        <dbReference type="ChEBI" id="CHEBI:15377"/>
        <dbReference type="ChEBI" id="CHEBI:15378"/>
        <dbReference type="ChEBI" id="CHEBI:58754"/>
        <dbReference type="ChEBI" id="CHEBI:58805"/>
        <dbReference type="EC" id="3.1.4.52"/>
    </reaction>
    <physiologicalReaction direction="left-to-right" evidence="4">
        <dbReference type="Rhea" id="RHEA:24903"/>
    </physiologicalReaction>
</comment>
<sequence>MYKGLLNPHSAHSPSNKQLDSGENVSKEAKAQLTRQVKSVHEDQSLFWYWDLSQDTWHTQGCTSDKLQAFTAMNGQNISHMIRFVAPEDRDDVERFLNAAIIGEGLEPIEYRLRLNDDEFWVTTAVSQVIVENNHRKVLGITTEQTQFRSVNNYRQKQNAALLQLATEKRLEKGESLAFFDTLCRQLMVTLPVTHVGVWLMDENGYQLSCVATAGKGELCVGEVESQTRHPWYFEQLSKYSVLVNEVTTEDNNPVASSLETLPSIQGIISSHGRVRGLIFCQPQDELYLWSLDEQNFLQSVAELATRVLDISQKSKLERARQQKEQLIDVISHAVSAETGQGFFNALVTQLSQALSARVVCICEIESDYAARNVAMINDGQLQQSMIYYLTDTPAELVQSSGPQIIREHASDRYPAINELLDWQAKGYIAWPLTNGVGELIGLIILISDEPLPEESTIQSVLKIFSIRATAELVRKQDEAELKLSAVAFETNEGIIIADPNGHILRVNSAFEEITGYQVAEVVGKDIDILNGDRREQEAISLSQKADENGRWSGECWRLRKNGELYPQWETITLVRDDRGNVTHYVICFEDISERKAAEKKIQSLAYFDELTGLPNRRFLLEKLSTAFDVAIEQEMIGAVLFIDLDHFKAINDSLGHAAGDWVLESVAKRLKAMIRDGDILARLGGDEFVLLLPALSANPPQAEQQANLVGERLIKRISAPYRYHDQDLHIGASVGVTLFPGKNQSADDLLKQADTAMYQAKSAGRKTLMFFDMGMQKQADKRLNIHNALRSAIEKNEFLLHYQPQHMVNTGELVGVEVLVRWMPNNSKMMVSPAEFIPIAEESDLIIEIGMWVLFEACRQFVEWQKAGVYLPQIAVNVSPKQFHHVDFVEQVEEAIRVSGMEPSHLNLEITESVVLGHAEETIRKMTQLKEMGISFSVDDFGAGYSSLSYLKRLPADELKIDRSFIRDIPRDASDMAIVEAVLALSRHMGFSVTAEGVETRQQLEFLQKQECNFYQGYFASKPIAADAMVRYLDKIKTI</sequence>
<feature type="domain" description="EAL" evidence="8">
    <location>
        <begin position="783"/>
        <end position="1038"/>
    </location>
</feature>
<dbReference type="InterPro" id="IPR029787">
    <property type="entry name" value="Nucleotide_cyclase"/>
</dbReference>
<dbReference type="PROSITE" id="PS50113">
    <property type="entry name" value="PAC"/>
    <property type="match status" value="1"/>
</dbReference>
<dbReference type="PANTHER" id="PTHR44757:SF2">
    <property type="entry name" value="BIOFILM ARCHITECTURE MAINTENANCE PROTEIN MBAA"/>
    <property type="match status" value="1"/>
</dbReference>
<keyword evidence="11" id="KW-1185">Reference proteome</keyword>
<evidence type="ECO:0000256" key="3">
    <source>
        <dbReference type="ARBA" id="ARBA00022636"/>
    </source>
</evidence>
<name>A0A418YJY2_9GAMM</name>
<proteinExistence type="predicted"/>
<dbReference type="PROSITE" id="PS50887">
    <property type="entry name" value="GGDEF"/>
    <property type="match status" value="1"/>
</dbReference>
<reference evidence="10 11" key="1">
    <citation type="submission" date="2018-09" db="EMBL/GenBank/DDBJ databases">
        <authorList>
            <person name="Wang F."/>
        </authorList>
    </citation>
    <scope>NUCLEOTIDE SEQUENCE [LARGE SCALE GENOMIC DNA]</scope>
    <source>
        <strain evidence="10 11">PLHSC7-2</strain>
    </source>
</reference>
<dbReference type="Gene3D" id="3.30.450.40">
    <property type="match status" value="1"/>
</dbReference>
<dbReference type="PANTHER" id="PTHR44757">
    <property type="entry name" value="DIGUANYLATE CYCLASE DGCP"/>
    <property type="match status" value="1"/>
</dbReference>
<protein>
    <recommendedName>
        <fullName evidence="2">cyclic-guanylate-specific phosphodiesterase</fullName>
        <ecNumber evidence="2">3.1.4.52</ecNumber>
    </recommendedName>
</protein>
<evidence type="ECO:0000313" key="10">
    <source>
        <dbReference type="EMBL" id="RJG51279.1"/>
    </source>
</evidence>
<dbReference type="Pfam" id="PF00990">
    <property type="entry name" value="GGDEF"/>
    <property type="match status" value="1"/>
</dbReference>
<dbReference type="FunFam" id="3.20.20.450:FF:000001">
    <property type="entry name" value="Cyclic di-GMP phosphodiesterase yahA"/>
    <property type="match status" value="1"/>
</dbReference>
<dbReference type="SUPFAM" id="SSF141868">
    <property type="entry name" value="EAL domain-like"/>
    <property type="match status" value="1"/>
</dbReference>
<feature type="compositionally biased region" description="Polar residues" evidence="5">
    <location>
        <begin position="10"/>
        <end position="24"/>
    </location>
</feature>
<evidence type="ECO:0000256" key="4">
    <source>
        <dbReference type="ARBA" id="ARBA00051114"/>
    </source>
</evidence>
<dbReference type="InterPro" id="IPR043128">
    <property type="entry name" value="Rev_trsase/Diguanyl_cyclase"/>
</dbReference>
<evidence type="ECO:0000259" key="9">
    <source>
        <dbReference type="PROSITE" id="PS50887"/>
    </source>
</evidence>
<dbReference type="SUPFAM" id="SSF55781">
    <property type="entry name" value="GAF domain-like"/>
    <property type="match status" value="2"/>
</dbReference>
<accession>A0A418YJY2</accession>
<feature type="domain" description="PAS" evidence="6">
    <location>
        <begin position="480"/>
        <end position="549"/>
    </location>
</feature>
<dbReference type="SMART" id="SM00267">
    <property type="entry name" value="GGDEF"/>
    <property type="match status" value="1"/>
</dbReference>
<dbReference type="NCBIfam" id="TIGR00229">
    <property type="entry name" value="sensory_box"/>
    <property type="match status" value="1"/>
</dbReference>
<dbReference type="Gene3D" id="3.30.450.20">
    <property type="entry name" value="PAS domain"/>
    <property type="match status" value="2"/>
</dbReference>
<dbReference type="PROSITE" id="PS50112">
    <property type="entry name" value="PAS"/>
    <property type="match status" value="1"/>
</dbReference>
<comment type="cofactor">
    <cofactor evidence="1">
        <name>Mg(2+)</name>
        <dbReference type="ChEBI" id="CHEBI:18420"/>
    </cofactor>
</comment>
<dbReference type="Gene3D" id="3.20.20.450">
    <property type="entry name" value="EAL domain"/>
    <property type="match status" value="1"/>
</dbReference>
<evidence type="ECO:0000313" key="11">
    <source>
        <dbReference type="Proteomes" id="UP000283255"/>
    </source>
</evidence>
<dbReference type="CDD" id="cd01948">
    <property type="entry name" value="EAL"/>
    <property type="match status" value="1"/>
</dbReference>
<evidence type="ECO:0000256" key="2">
    <source>
        <dbReference type="ARBA" id="ARBA00012282"/>
    </source>
</evidence>
<feature type="region of interest" description="Disordered" evidence="5">
    <location>
        <begin position="1"/>
        <end position="28"/>
    </location>
</feature>
<dbReference type="SMART" id="SM00091">
    <property type="entry name" value="PAS"/>
    <property type="match status" value="1"/>
</dbReference>
<dbReference type="SUPFAM" id="SSF55785">
    <property type="entry name" value="PYP-like sensor domain (PAS domain)"/>
    <property type="match status" value="2"/>
</dbReference>
<dbReference type="SMART" id="SM00086">
    <property type="entry name" value="PAC"/>
    <property type="match status" value="1"/>
</dbReference>
<dbReference type="OrthoDB" id="9812358at2"/>
<dbReference type="InterPro" id="IPR052155">
    <property type="entry name" value="Biofilm_reg_signaling"/>
</dbReference>
<dbReference type="Pfam" id="PF13426">
    <property type="entry name" value="PAS_9"/>
    <property type="match status" value="1"/>
</dbReference>
<dbReference type="InterPro" id="IPR001610">
    <property type="entry name" value="PAC"/>
</dbReference>
<keyword evidence="3" id="KW-0973">c-di-GMP</keyword>
<dbReference type="CDD" id="cd00130">
    <property type="entry name" value="PAS"/>
    <property type="match status" value="1"/>
</dbReference>
<evidence type="ECO:0000259" key="8">
    <source>
        <dbReference type="PROSITE" id="PS50883"/>
    </source>
</evidence>
<dbReference type="GO" id="GO:0071111">
    <property type="term" value="F:cyclic-guanylate-specific phosphodiesterase activity"/>
    <property type="evidence" value="ECO:0007669"/>
    <property type="project" value="UniProtKB-EC"/>
</dbReference>
<dbReference type="NCBIfam" id="TIGR00254">
    <property type="entry name" value="GGDEF"/>
    <property type="match status" value="1"/>
</dbReference>
<dbReference type="RefSeq" id="WP_119908826.1">
    <property type="nucleotide sequence ID" value="NZ_QZCH01000001.1"/>
</dbReference>
<comment type="caution">
    <text evidence="10">The sequence shown here is derived from an EMBL/GenBank/DDBJ whole genome shotgun (WGS) entry which is preliminary data.</text>
</comment>
<dbReference type="FunFam" id="3.30.70.270:FF:000001">
    <property type="entry name" value="Diguanylate cyclase domain protein"/>
    <property type="match status" value="1"/>
</dbReference>
<dbReference type="InterPro" id="IPR000700">
    <property type="entry name" value="PAS-assoc_C"/>
</dbReference>
<dbReference type="Pfam" id="PF00563">
    <property type="entry name" value="EAL"/>
    <property type="match status" value="1"/>
</dbReference>
<dbReference type="SMART" id="SM00052">
    <property type="entry name" value="EAL"/>
    <property type="match status" value="1"/>
</dbReference>
<evidence type="ECO:0000256" key="1">
    <source>
        <dbReference type="ARBA" id="ARBA00001946"/>
    </source>
</evidence>
<dbReference type="InterPro" id="IPR029016">
    <property type="entry name" value="GAF-like_dom_sf"/>
</dbReference>
<dbReference type="InterPro" id="IPR035919">
    <property type="entry name" value="EAL_sf"/>
</dbReference>
<reference evidence="10 11" key="2">
    <citation type="submission" date="2019-01" db="EMBL/GenBank/DDBJ databases">
        <title>Motilimonas pumilus sp. nov., isolated from the gut of sea cucumber (Apostichopus japonicus).</title>
        <authorList>
            <person name="Wang F.-Q."/>
            <person name="Ren L.-H."/>
            <person name="Lin Y.-W."/>
            <person name="Sun G.-H."/>
            <person name="Du Z.-J."/>
            <person name="Zhao J.-X."/>
            <person name="Liu X.-J."/>
            <person name="Liu L.-J."/>
        </authorList>
    </citation>
    <scope>NUCLEOTIDE SEQUENCE [LARGE SCALE GENOMIC DNA]</scope>
    <source>
        <strain evidence="10 11">PLHSC7-2</strain>
    </source>
</reference>
<evidence type="ECO:0000259" key="7">
    <source>
        <dbReference type="PROSITE" id="PS50113"/>
    </source>
</evidence>
<dbReference type="GO" id="GO:0071732">
    <property type="term" value="P:cellular response to nitric oxide"/>
    <property type="evidence" value="ECO:0007669"/>
    <property type="project" value="UniProtKB-ARBA"/>
</dbReference>
<evidence type="ECO:0000259" key="6">
    <source>
        <dbReference type="PROSITE" id="PS50112"/>
    </source>
</evidence>
<gene>
    <name evidence="10" type="ORF">D1Z90_00655</name>
</gene>
<dbReference type="PROSITE" id="PS50883">
    <property type="entry name" value="EAL"/>
    <property type="match status" value="1"/>
</dbReference>
<dbReference type="CDD" id="cd01949">
    <property type="entry name" value="GGDEF"/>
    <property type="match status" value="1"/>
</dbReference>
<dbReference type="Proteomes" id="UP000283255">
    <property type="component" value="Unassembled WGS sequence"/>
</dbReference>
<dbReference type="InterPro" id="IPR001633">
    <property type="entry name" value="EAL_dom"/>
</dbReference>
<dbReference type="InterPro" id="IPR000014">
    <property type="entry name" value="PAS"/>
</dbReference>
<dbReference type="AlphaFoldDB" id="A0A418YJY2"/>
<dbReference type="EC" id="3.1.4.52" evidence="2"/>
<evidence type="ECO:0000256" key="5">
    <source>
        <dbReference type="SAM" id="MobiDB-lite"/>
    </source>
</evidence>
<dbReference type="EMBL" id="QZCH01000001">
    <property type="protein sequence ID" value="RJG51279.1"/>
    <property type="molecule type" value="Genomic_DNA"/>
</dbReference>
<dbReference type="Gene3D" id="3.30.70.270">
    <property type="match status" value="1"/>
</dbReference>
<feature type="domain" description="PAC" evidence="7">
    <location>
        <begin position="552"/>
        <end position="604"/>
    </location>
</feature>